<dbReference type="Proteomes" id="UP000251571">
    <property type="component" value="Unassembled WGS sequence"/>
</dbReference>
<sequence>MRLAVAATLALALPAAAEDLRSAPDYFVESVMRTSTANILAVNCAGLSVDLGAISQLSAEILDRLTEDGFTPRILAEEMADPSEAIAVLQDAFLAKHGLATGASEAAVCAAGRAEIAEGSEIGALLLEVDG</sequence>
<proteinExistence type="predicted"/>
<dbReference type="EMBL" id="UETC01000016">
    <property type="protein sequence ID" value="SSA50960.1"/>
    <property type="molecule type" value="Genomic_DNA"/>
</dbReference>
<dbReference type="Pfam" id="PF17267">
    <property type="entry name" value="DUF5333"/>
    <property type="match status" value="1"/>
</dbReference>
<reference evidence="2 4" key="3">
    <citation type="submission" date="2018-03" db="EMBL/GenBank/DDBJ databases">
        <title>Genomic Encyclopedia of Archaeal and Bacterial Type Strains, Phase II (KMG-II): from individual species to whole genera.</title>
        <authorList>
            <person name="Goeker M."/>
        </authorList>
    </citation>
    <scope>NUCLEOTIDE SEQUENCE [LARGE SCALE GENOMIC DNA]</scope>
    <source>
        <strain evidence="2 4">DSM 25227</strain>
    </source>
</reference>
<evidence type="ECO:0000313" key="3">
    <source>
        <dbReference type="EMBL" id="SSA50960.1"/>
    </source>
</evidence>
<reference evidence="5" key="1">
    <citation type="submission" date="2016-10" db="EMBL/GenBank/DDBJ databases">
        <authorList>
            <person name="Varghese N."/>
            <person name="Submissions S."/>
        </authorList>
    </citation>
    <scope>NUCLEOTIDE SEQUENCE [LARGE SCALE GENOMIC DNA]</scope>
    <source>
        <strain evidence="5">DSM 25227</strain>
    </source>
</reference>
<organism evidence="3 5">
    <name type="scientific">Jannaschia seohaensis</name>
    <dbReference type="NCBI Taxonomy" id="475081"/>
    <lineage>
        <taxon>Bacteria</taxon>
        <taxon>Pseudomonadati</taxon>
        <taxon>Pseudomonadota</taxon>
        <taxon>Alphaproteobacteria</taxon>
        <taxon>Rhodobacterales</taxon>
        <taxon>Roseobacteraceae</taxon>
        <taxon>Jannaschia</taxon>
    </lineage>
</organism>
<evidence type="ECO:0000313" key="4">
    <source>
        <dbReference type="Proteomes" id="UP000245839"/>
    </source>
</evidence>
<keyword evidence="1" id="KW-0732">Signal</keyword>
<dbReference type="OrthoDB" id="7859048at2"/>
<gene>
    <name evidence="2" type="ORF">BCF38_11637</name>
    <name evidence="3" type="ORF">SAMN05421539_11637</name>
</gene>
<evidence type="ECO:0000256" key="1">
    <source>
        <dbReference type="SAM" id="SignalP"/>
    </source>
</evidence>
<dbReference type="Proteomes" id="UP000245839">
    <property type="component" value="Unassembled WGS sequence"/>
</dbReference>
<accession>A0A2Y9B355</accession>
<reference evidence="3" key="2">
    <citation type="submission" date="2016-10" db="EMBL/GenBank/DDBJ databases">
        <authorList>
            <person name="Cai Z."/>
        </authorList>
    </citation>
    <scope>NUCLEOTIDE SEQUENCE [LARGE SCALE GENOMIC DNA]</scope>
    <source>
        <strain evidence="3">DSM 25227</strain>
    </source>
</reference>
<evidence type="ECO:0000313" key="5">
    <source>
        <dbReference type="Proteomes" id="UP000251571"/>
    </source>
</evidence>
<dbReference type="AlphaFoldDB" id="A0A2Y9B355"/>
<keyword evidence="4" id="KW-1185">Reference proteome</keyword>
<dbReference type="RefSeq" id="WP_109566152.1">
    <property type="nucleotide sequence ID" value="NZ_QGDJ01000016.1"/>
</dbReference>
<name>A0A2Y9B355_9RHOB</name>
<dbReference type="InterPro" id="IPR020349">
    <property type="entry name" value="Uncharacterised_14.7kDa"/>
</dbReference>
<feature type="chain" id="PRO_5044071920" evidence="1">
    <location>
        <begin position="18"/>
        <end position="131"/>
    </location>
</feature>
<dbReference type="EMBL" id="QGDJ01000016">
    <property type="protein sequence ID" value="PWJ12479.1"/>
    <property type="molecule type" value="Genomic_DNA"/>
</dbReference>
<evidence type="ECO:0000313" key="2">
    <source>
        <dbReference type="EMBL" id="PWJ12479.1"/>
    </source>
</evidence>
<feature type="signal peptide" evidence="1">
    <location>
        <begin position="1"/>
        <end position="17"/>
    </location>
</feature>
<protein>
    <submittedName>
        <fullName evidence="3">Uncharacterized protein</fullName>
    </submittedName>
</protein>